<protein>
    <submittedName>
        <fullName evidence="1">Uncharacterized protein</fullName>
    </submittedName>
</protein>
<evidence type="ECO:0000313" key="1">
    <source>
        <dbReference type="EMBL" id="QHT38139.1"/>
    </source>
</evidence>
<name>A0A6C0FC68_9ZZZZ</name>
<proteinExistence type="predicted"/>
<dbReference type="EMBL" id="MN738826">
    <property type="protein sequence ID" value="QHT38139.1"/>
    <property type="molecule type" value="Genomic_DNA"/>
</dbReference>
<reference evidence="1" key="1">
    <citation type="journal article" date="2020" name="Nature">
        <title>Giant virus diversity and host interactions through global metagenomics.</title>
        <authorList>
            <person name="Schulz F."/>
            <person name="Roux S."/>
            <person name="Paez-Espino D."/>
            <person name="Jungbluth S."/>
            <person name="Walsh D.A."/>
            <person name="Denef V.J."/>
            <person name="McMahon K.D."/>
            <person name="Konstantinidis K.T."/>
            <person name="Eloe-Fadrosh E.A."/>
            <person name="Kyrpides N.C."/>
            <person name="Woyke T."/>
        </authorList>
    </citation>
    <scope>NUCLEOTIDE SEQUENCE</scope>
    <source>
        <strain evidence="1">GVMAG-S-ERX556049-19</strain>
    </source>
</reference>
<dbReference type="AlphaFoldDB" id="A0A6C0FC68"/>
<sequence length="257" mass="31361">MFYFNIWNRLKCWALNYASPVINTGIKLFVFYNNTKTNISMKLNRYYYSNETFHNTFNLLRYLVYKVDGYFLEYNVEPIEENWINTTMYYLDNNEIVLKEDYDSLYFHKNEDLLLKTMKLKKVKFERLRTVELDNVKYFYYAKYKNKYFCKMDPVDFAIIDLNDKFVSNPFIEIIYVNLDNNQSTEIELDKSYFVNDNDILSTVFLKRYFDYRSNGKNFIFSQNYQLHITNFNFENILINKNQYVNLGDNKYTIENA</sequence>
<accession>A0A6C0FC68</accession>
<organism evidence="1">
    <name type="scientific">viral metagenome</name>
    <dbReference type="NCBI Taxonomy" id="1070528"/>
    <lineage>
        <taxon>unclassified sequences</taxon>
        <taxon>metagenomes</taxon>
        <taxon>organismal metagenomes</taxon>
    </lineage>
</organism>